<dbReference type="InterPro" id="IPR008847">
    <property type="entry name" value="Suf"/>
</dbReference>
<evidence type="ECO:0000256" key="1">
    <source>
        <dbReference type="ARBA" id="ARBA00004123"/>
    </source>
</evidence>
<sequence length="1108" mass="127988">MADKVMDLMSRMLRNPKGLSAGIGLLAGATGLTYALSQSFYTVDGGHRAIVFSRISGVGKEIFTEGLHFRIPWLHYPIIYDVRARPHKVTSPTGSKDLQMVNISLRVLSRPDAAYLPKIYRTLGVDWDERVLPSIINEVLKSVVAKFNASQLITQRQQVSLLIRKQLVERARDFHIILDDVSITELSFGREYTQAVEAKQVAAQEAQRAAFVVERSKQERQQKIVQAQGEAQAAKLIGEALGKDPGYLKLRKIRAAQNIARTLAQSANRAYLNTGSLMLNLADDDFFTSVEQVALKPKKNFLRLQICILLKETVNIPVSSDVTWLSMAGVIMQISPESRVKGDAYDIEAWYMLLREHLKKPIADSRPFFERLVENFPVCGRFWRYYVEQEIRAQNYEEAEKVGGTFSAMFTQSIAYRIVEMLRPICPRNKGQFVKLSHNFELLIFFIKNIVNVMEHLREQMAHVYDFAMEKIGFDIQSYQVYTDYVNFLKSVQAVGGYAENQRISAIRKVYHRGVSTPLTNVELLWSEYCAWEKSVNPVLAEKLIADKHRDYQSARRVMKEMETVMRGLNRNKVSVPPRRTLSEFRQFALWKQLIDWEKSNPLQTDDYALYAKRVIYAYEQALLCFSFHCNIWYEASVFIQQASDLLIERGDAKLGMSLMNANISLFERAVHSLKLNNMLLHFAYADFEEQRMKFDKTQVIYNRLVECNDVNPTLAYIQFMKYFRRTEGIKSARALFKKAREDGRCEYHVYVAAAFMEYRCCKDETVASKIFEMALQIFGPKPDLVECYLDYLKQLNIHLENTNFRSVVERLLNTENLPINQLLEFWNKYCNYVQCVGNSEEIKDVFQRRGKCLQKHYGVKSSGLYIDLCRYGTLLPCSYKQLPATDYLKLESSKNEIFAELKTKVQIIVSDKTKPKPDVSEMQRFVPKLPLWSCLREYPEDGNGQVEKELYREEEDEEREEGKEEEEEEEEVIRVKGEEEVIPLHAAHHITYCLPKPSASPIEVNAEEILNSLCRIYPHSAQKKMSKISNPGSEKDKILNQIGVAMKLYVDSIEAKEEMERKKRSGSFSDSEEEPLYTSEELAKVNVYHKRRQMQRTINLPSMATAL</sequence>
<evidence type="ECO:0000256" key="3">
    <source>
        <dbReference type="ARBA" id="ARBA00022737"/>
    </source>
</evidence>
<protein>
    <submittedName>
        <fullName evidence="8">Cleavage stimulation factor subunit 3</fullName>
    </submittedName>
</protein>
<dbReference type="GO" id="GO:0030421">
    <property type="term" value="P:defecation"/>
    <property type="evidence" value="ECO:0007669"/>
    <property type="project" value="UniProtKB-ARBA"/>
</dbReference>
<gene>
    <name evidence="8" type="primary">Mphosph6</name>
    <name evidence="8" type="ORF">T12_13138</name>
</gene>
<dbReference type="InterPro" id="IPR000163">
    <property type="entry name" value="Prohibitin"/>
</dbReference>
<dbReference type="Gene3D" id="1.25.40.1040">
    <property type="match status" value="1"/>
</dbReference>
<dbReference type="InterPro" id="IPR045243">
    <property type="entry name" value="Rna14-like"/>
</dbReference>
<dbReference type="GO" id="GO:0048477">
    <property type="term" value="P:oogenesis"/>
    <property type="evidence" value="ECO:0007669"/>
    <property type="project" value="UniProtKB-ARBA"/>
</dbReference>
<dbReference type="InterPro" id="IPR001107">
    <property type="entry name" value="Band_7"/>
</dbReference>
<dbReference type="EMBL" id="JYDQ01000136">
    <property type="protein sequence ID" value="KRY13568.1"/>
    <property type="molecule type" value="Genomic_DNA"/>
</dbReference>
<dbReference type="CDD" id="cd03401">
    <property type="entry name" value="SPFH_prohibitin"/>
    <property type="match status" value="1"/>
</dbReference>
<dbReference type="GO" id="GO:0002082">
    <property type="term" value="P:regulation of oxidative phosphorylation"/>
    <property type="evidence" value="ECO:0007669"/>
    <property type="project" value="UniProtKB-ARBA"/>
</dbReference>
<comment type="subcellular location">
    <subcellularLocation>
        <location evidence="1">Nucleus</location>
    </subcellularLocation>
</comment>
<proteinExistence type="inferred from homology"/>
<reference evidence="8 9" key="1">
    <citation type="submission" date="2015-01" db="EMBL/GenBank/DDBJ databases">
        <title>Evolution of Trichinella species and genotypes.</title>
        <authorList>
            <person name="Korhonen P.K."/>
            <person name="Edoardo P."/>
            <person name="Giuseppe L.R."/>
            <person name="Gasser R.B."/>
        </authorList>
    </citation>
    <scope>NUCLEOTIDE SEQUENCE [LARGE SCALE GENOMIC DNA]</scope>
    <source>
        <strain evidence="8">ISS2496</strain>
    </source>
</reference>
<evidence type="ECO:0000256" key="2">
    <source>
        <dbReference type="ARBA" id="ARBA00009658"/>
    </source>
</evidence>
<organism evidence="8 9">
    <name type="scientific">Trichinella patagoniensis</name>
    <dbReference type="NCBI Taxonomy" id="990121"/>
    <lineage>
        <taxon>Eukaryota</taxon>
        <taxon>Metazoa</taxon>
        <taxon>Ecdysozoa</taxon>
        <taxon>Nematoda</taxon>
        <taxon>Enoplea</taxon>
        <taxon>Dorylaimia</taxon>
        <taxon>Trichinellida</taxon>
        <taxon>Trichinellidae</taxon>
        <taxon>Trichinella</taxon>
    </lineage>
</organism>
<dbReference type="SUPFAM" id="SSF48452">
    <property type="entry name" value="TPR-like"/>
    <property type="match status" value="1"/>
</dbReference>
<keyword evidence="3" id="KW-0677">Repeat</keyword>
<dbReference type="GO" id="GO:0008406">
    <property type="term" value="P:gonad development"/>
    <property type="evidence" value="ECO:0007669"/>
    <property type="project" value="UniProtKB-ARBA"/>
</dbReference>
<dbReference type="PANTHER" id="PTHR19980">
    <property type="entry name" value="RNA CLEAVAGE STIMULATION FACTOR"/>
    <property type="match status" value="1"/>
</dbReference>
<dbReference type="PANTHER" id="PTHR19980:SF0">
    <property type="entry name" value="CLEAVAGE STIMULATION FACTOR SUBUNIT 3"/>
    <property type="match status" value="1"/>
</dbReference>
<comment type="similarity">
    <text evidence="2">Belongs to the prohibitin family.</text>
</comment>
<dbReference type="InterPro" id="IPR003107">
    <property type="entry name" value="HAT"/>
</dbReference>
<evidence type="ECO:0000256" key="4">
    <source>
        <dbReference type="ARBA" id="ARBA00023242"/>
    </source>
</evidence>
<dbReference type="GO" id="GO:0003729">
    <property type="term" value="F:mRNA binding"/>
    <property type="evidence" value="ECO:0007669"/>
    <property type="project" value="TreeGrafter"/>
</dbReference>
<accession>A0A0V0ZM07</accession>
<feature type="region of interest" description="Disordered" evidence="6">
    <location>
        <begin position="946"/>
        <end position="971"/>
    </location>
</feature>
<comment type="subunit">
    <text evidence="5">High molecular weight complex that consist of phb-1 and phb-2.</text>
</comment>
<dbReference type="AlphaFoldDB" id="A0A0V0ZM07"/>
<feature type="compositionally biased region" description="Acidic residues" evidence="6">
    <location>
        <begin position="953"/>
        <end position="971"/>
    </location>
</feature>
<dbReference type="GO" id="GO:0016020">
    <property type="term" value="C:membrane"/>
    <property type="evidence" value="ECO:0007669"/>
    <property type="project" value="InterPro"/>
</dbReference>
<evidence type="ECO:0000259" key="7">
    <source>
        <dbReference type="SMART" id="SM00244"/>
    </source>
</evidence>
<evidence type="ECO:0000256" key="5">
    <source>
        <dbReference type="ARBA" id="ARBA00062420"/>
    </source>
</evidence>
<dbReference type="Proteomes" id="UP000054783">
    <property type="component" value="Unassembled WGS sequence"/>
</dbReference>
<dbReference type="OrthoDB" id="5916445at2759"/>
<name>A0A0V0ZM07_9BILA</name>
<dbReference type="InterPro" id="IPR036013">
    <property type="entry name" value="Band_7/SPFH_dom_sf"/>
</dbReference>
<evidence type="ECO:0000313" key="8">
    <source>
        <dbReference type="EMBL" id="KRY13568.1"/>
    </source>
</evidence>
<dbReference type="GO" id="GO:0007283">
    <property type="term" value="P:spermatogenesis"/>
    <property type="evidence" value="ECO:0007669"/>
    <property type="project" value="UniProtKB-ARBA"/>
</dbReference>
<dbReference type="GO" id="GO:0005634">
    <property type="term" value="C:nucleus"/>
    <property type="evidence" value="ECO:0007669"/>
    <property type="project" value="UniProtKB-SubCell"/>
</dbReference>
<dbReference type="SMART" id="SM00244">
    <property type="entry name" value="PHB"/>
    <property type="match status" value="1"/>
</dbReference>
<dbReference type="GO" id="GO:0031124">
    <property type="term" value="P:mRNA 3'-end processing"/>
    <property type="evidence" value="ECO:0007669"/>
    <property type="project" value="InterPro"/>
</dbReference>
<evidence type="ECO:0000256" key="6">
    <source>
        <dbReference type="SAM" id="MobiDB-lite"/>
    </source>
</evidence>
<dbReference type="Pfam" id="PF01145">
    <property type="entry name" value="Band_7"/>
    <property type="match status" value="1"/>
</dbReference>
<dbReference type="GO" id="GO:0043051">
    <property type="term" value="P:regulation of nematode pharyngeal pumping"/>
    <property type="evidence" value="ECO:0007669"/>
    <property type="project" value="UniProtKB-ARBA"/>
</dbReference>
<evidence type="ECO:0000313" key="9">
    <source>
        <dbReference type="Proteomes" id="UP000054783"/>
    </source>
</evidence>
<dbReference type="FunFam" id="3.30.479.30:FF:000001">
    <property type="entry name" value="Prohibitin 2"/>
    <property type="match status" value="1"/>
</dbReference>
<dbReference type="PRINTS" id="PR00679">
    <property type="entry name" value="PROHIBITIN"/>
</dbReference>
<dbReference type="STRING" id="990121.A0A0V0ZM07"/>
<dbReference type="InterPro" id="IPR011990">
    <property type="entry name" value="TPR-like_helical_dom_sf"/>
</dbReference>
<feature type="domain" description="Band 7" evidence="7">
    <location>
        <begin position="38"/>
        <end position="200"/>
    </location>
</feature>
<keyword evidence="4" id="KW-0539">Nucleus</keyword>
<dbReference type="Gene3D" id="3.30.479.30">
    <property type="entry name" value="Band 7 domain"/>
    <property type="match status" value="1"/>
</dbReference>
<dbReference type="SUPFAM" id="SSF117892">
    <property type="entry name" value="Band 7/SPFH domain"/>
    <property type="match status" value="1"/>
</dbReference>
<dbReference type="GO" id="GO:0040018">
    <property type="term" value="P:positive regulation of multicellular organism growth"/>
    <property type="evidence" value="ECO:0007669"/>
    <property type="project" value="UniProtKB-ARBA"/>
</dbReference>
<keyword evidence="9" id="KW-1185">Reference proteome</keyword>
<comment type="caution">
    <text evidence="8">The sequence shown here is derived from an EMBL/GenBank/DDBJ whole genome shotgun (WGS) entry which is preliminary data.</text>
</comment>
<dbReference type="SMART" id="SM00386">
    <property type="entry name" value="HAT"/>
    <property type="match status" value="8"/>
</dbReference>
<dbReference type="Pfam" id="PF05843">
    <property type="entry name" value="Suf"/>
    <property type="match status" value="1"/>
</dbReference>